<feature type="signal peptide" evidence="2">
    <location>
        <begin position="1"/>
        <end position="18"/>
    </location>
</feature>
<comment type="caution">
    <text evidence="3">The sequence shown here is derived from an EMBL/GenBank/DDBJ whole genome shotgun (WGS) entry which is preliminary data.</text>
</comment>
<evidence type="ECO:0000313" key="4">
    <source>
        <dbReference type="Proteomes" id="UP000306402"/>
    </source>
</evidence>
<dbReference type="InterPro" id="IPR011990">
    <property type="entry name" value="TPR-like_helical_dom_sf"/>
</dbReference>
<keyword evidence="2" id="KW-0732">Signal</keyword>
<dbReference type="Proteomes" id="UP000306402">
    <property type="component" value="Unassembled WGS sequence"/>
</dbReference>
<feature type="chain" id="PRO_5024455419" evidence="2">
    <location>
        <begin position="19"/>
        <end position="497"/>
    </location>
</feature>
<evidence type="ECO:0000313" key="3">
    <source>
        <dbReference type="EMBL" id="TLV01607.1"/>
    </source>
</evidence>
<dbReference type="EMBL" id="VCEJ01000004">
    <property type="protein sequence ID" value="TLV01607.1"/>
    <property type="molecule type" value="Genomic_DNA"/>
</dbReference>
<dbReference type="SUPFAM" id="SSF48452">
    <property type="entry name" value="TPR-like"/>
    <property type="match status" value="1"/>
</dbReference>
<name>A0A5R9KZT9_9BACT</name>
<dbReference type="Gene3D" id="1.25.40.10">
    <property type="entry name" value="Tetratricopeptide repeat domain"/>
    <property type="match status" value="2"/>
</dbReference>
<proteinExistence type="predicted"/>
<gene>
    <name evidence="3" type="ORF">FEN17_17610</name>
</gene>
<sequence>MCCLATHYLIASFTPVFAETRPATVDFSPKLQKAYFEIQKLRINTAREIVDNERNSEADNAFVPYLDNYADLHYLLISEDENAYKKLSALESTRLDFMGRLPDNSPFKRFFQAEIRLHWAFAKLKFGNEVSGSWEIIKAYKLLEENYKLFPQFQPTLKSLGLLHVLIGSIPGNYSWVAKVLGMRGNIQAGIREIQVVGNGNTIFQQEADLIDLLLHAYTLELSPAQQIKIRNWPKEQPDNLLLHFFATTVLMKEGKSEEADKYLSTAPTGPAYIPFPFLNYLKGEINLQRGDYQVASENYLTFLRQYKGFNYLKDCNLKLFMCQWLSGNDRGAKTYLDKIARSGKTIVEADAFATRFAADFEAGKISSGQKVLFKARYATDGGYLKEVSELMRALSENSFQKVAEKAEYNYRTGRIAQKSEQNLNAISSYERVLVLPVQDTEGFCASAALQLGYIYLDLNQKQKAIAYFKKSMSFKNHEYKNSIDNKARAALTKLGQ</sequence>
<reference evidence="3 4" key="1">
    <citation type="submission" date="2019-05" db="EMBL/GenBank/DDBJ databases">
        <authorList>
            <person name="Qu J.-H."/>
        </authorList>
    </citation>
    <scope>NUCLEOTIDE SEQUENCE [LARGE SCALE GENOMIC DNA]</scope>
    <source>
        <strain evidence="3 4">T17</strain>
    </source>
</reference>
<dbReference type="OrthoDB" id="1466726at2"/>
<dbReference type="Pfam" id="PF13181">
    <property type="entry name" value="TPR_8"/>
    <property type="match status" value="1"/>
</dbReference>
<evidence type="ECO:0000256" key="2">
    <source>
        <dbReference type="SAM" id="SignalP"/>
    </source>
</evidence>
<accession>A0A5R9KZT9</accession>
<keyword evidence="1" id="KW-0802">TPR repeat</keyword>
<evidence type="ECO:0000256" key="1">
    <source>
        <dbReference type="PROSITE-ProRule" id="PRU00339"/>
    </source>
</evidence>
<protein>
    <submittedName>
        <fullName evidence="3">Uncharacterized protein</fullName>
    </submittedName>
</protein>
<dbReference type="AlphaFoldDB" id="A0A5R9KZT9"/>
<dbReference type="PROSITE" id="PS50005">
    <property type="entry name" value="TPR"/>
    <property type="match status" value="1"/>
</dbReference>
<dbReference type="InterPro" id="IPR019734">
    <property type="entry name" value="TPR_rpt"/>
</dbReference>
<organism evidence="3 4">
    <name type="scientific">Dyadobacter luticola</name>
    <dbReference type="NCBI Taxonomy" id="1979387"/>
    <lineage>
        <taxon>Bacteria</taxon>
        <taxon>Pseudomonadati</taxon>
        <taxon>Bacteroidota</taxon>
        <taxon>Cytophagia</taxon>
        <taxon>Cytophagales</taxon>
        <taxon>Spirosomataceae</taxon>
        <taxon>Dyadobacter</taxon>
    </lineage>
</organism>
<keyword evidence="4" id="KW-1185">Reference proteome</keyword>
<feature type="repeat" description="TPR" evidence="1">
    <location>
        <begin position="446"/>
        <end position="479"/>
    </location>
</feature>